<dbReference type="EMBL" id="NHTK01000512">
    <property type="protein sequence ID" value="PPR07138.1"/>
    <property type="molecule type" value="Genomic_DNA"/>
</dbReference>
<gene>
    <name evidence="1" type="ORF">CVT24_010521</name>
</gene>
<dbReference type="AlphaFoldDB" id="A0A409YVZ0"/>
<protein>
    <submittedName>
        <fullName evidence="1">Uncharacterized protein</fullName>
    </submittedName>
</protein>
<comment type="caution">
    <text evidence="1">The sequence shown here is derived from an EMBL/GenBank/DDBJ whole genome shotgun (WGS) entry which is preliminary data.</text>
</comment>
<accession>A0A409YVZ0</accession>
<evidence type="ECO:0000313" key="2">
    <source>
        <dbReference type="Proteomes" id="UP000284842"/>
    </source>
</evidence>
<evidence type="ECO:0000313" key="1">
    <source>
        <dbReference type="EMBL" id="PPR07138.1"/>
    </source>
</evidence>
<organism evidence="1 2">
    <name type="scientific">Panaeolus cyanescens</name>
    <dbReference type="NCBI Taxonomy" id="181874"/>
    <lineage>
        <taxon>Eukaryota</taxon>
        <taxon>Fungi</taxon>
        <taxon>Dikarya</taxon>
        <taxon>Basidiomycota</taxon>
        <taxon>Agaricomycotina</taxon>
        <taxon>Agaricomycetes</taxon>
        <taxon>Agaricomycetidae</taxon>
        <taxon>Agaricales</taxon>
        <taxon>Agaricineae</taxon>
        <taxon>Galeropsidaceae</taxon>
        <taxon>Panaeolus</taxon>
    </lineage>
</organism>
<dbReference type="Proteomes" id="UP000284842">
    <property type="component" value="Unassembled WGS sequence"/>
</dbReference>
<name>A0A409YVZ0_9AGAR</name>
<proteinExistence type="predicted"/>
<sequence>MKTRHFVVKAVGQFEDLLEAISRVQHQIRGHNLDATLPDDFALRICQLIVQACRLSDAVARYSRLQVVYRALLTNKNSADLRAFTFPDTKRWTFRLGTTALRSIEASDRVEEVVRCVKARNHTAYWAVKQRVEAEERELLRSMRGEPSDDVSVMDADFFAVENQDDDIFDEADPTCD</sequence>
<dbReference type="InParanoid" id="A0A409YVZ0"/>
<reference evidence="1 2" key="1">
    <citation type="journal article" date="2018" name="Evol. Lett.">
        <title>Horizontal gene cluster transfer increased hallucinogenic mushroom diversity.</title>
        <authorList>
            <person name="Reynolds H.T."/>
            <person name="Vijayakumar V."/>
            <person name="Gluck-Thaler E."/>
            <person name="Korotkin H.B."/>
            <person name="Matheny P.B."/>
            <person name="Slot J.C."/>
        </authorList>
    </citation>
    <scope>NUCLEOTIDE SEQUENCE [LARGE SCALE GENOMIC DNA]</scope>
    <source>
        <strain evidence="1 2">2629</strain>
    </source>
</reference>
<keyword evidence="2" id="KW-1185">Reference proteome</keyword>